<feature type="domain" description="Amidase" evidence="1">
    <location>
        <begin position="23"/>
        <end position="209"/>
    </location>
</feature>
<dbReference type="PROSITE" id="PS00571">
    <property type="entry name" value="AMIDASES"/>
    <property type="match status" value="1"/>
</dbReference>
<dbReference type="PANTHER" id="PTHR46310:SF7">
    <property type="entry name" value="AMIDASE 1"/>
    <property type="match status" value="1"/>
</dbReference>
<protein>
    <submittedName>
        <fullName evidence="2">Amidase</fullName>
        <ecNumber evidence="2">3.5.1.4</ecNumber>
    </submittedName>
</protein>
<dbReference type="EC" id="3.5.1.4" evidence="2"/>
<comment type="caution">
    <text evidence="2">The sequence shown here is derived from an EMBL/GenBank/DDBJ whole genome shotgun (WGS) entry which is preliminary data.</text>
</comment>
<dbReference type="Proteomes" id="UP001229244">
    <property type="component" value="Unassembled WGS sequence"/>
</dbReference>
<dbReference type="InterPro" id="IPR023631">
    <property type="entry name" value="Amidase_dom"/>
</dbReference>
<dbReference type="SUPFAM" id="SSF75304">
    <property type="entry name" value="Amidase signature (AS) enzymes"/>
    <property type="match status" value="1"/>
</dbReference>
<keyword evidence="2" id="KW-0378">Hydrolase</keyword>
<sequence>MNFKTRVAAKPSDDTLGAYCPDNQIALTGSGTGPLAGLSFAAKDVLDVAGAATGNGHPEWLRTHAPAERSAVAVERVLAAGADLVGKTISDELAYSLTGENFHYGTPINPADPSRVPGGSSSGSASVVAAGVVDFALGTDCGGSVRVPASYCGILGMRPTHGRIPLDGVVPFAPSFDCVGWFARDAGVLERVGRVLLADDGAAQRFTRLLVPSDAFAMLDADFDNGLLPAVDRVAAEVASKEPFVLAEEGLEVWSESFRIVQASEIWKSVGAWIDEVRPSFGPGVKERFEAARHVDPDLLARAQEHRREITARIDALLTAGTVMVLPTVPRTAPARGGDMADIEVAYRHKAMNLLCVAGLAGLPQISLPLARHGHLPLGLSIVGARGSDVDLLGLSSRLASR</sequence>
<feature type="domain" description="Amidase" evidence="1">
    <location>
        <begin position="280"/>
        <end position="393"/>
    </location>
</feature>
<evidence type="ECO:0000259" key="1">
    <source>
        <dbReference type="Pfam" id="PF01425"/>
    </source>
</evidence>
<name>A0AAE4AS08_9HYPH</name>
<dbReference type="InterPro" id="IPR036928">
    <property type="entry name" value="AS_sf"/>
</dbReference>
<dbReference type="PANTHER" id="PTHR46310">
    <property type="entry name" value="AMIDASE 1"/>
    <property type="match status" value="1"/>
</dbReference>
<evidence type="ECO:0000313" key="2">
    <source>
        <dbReference type="EMBL" id="MDQ0314475.1"/>
    </source>
</evidence>
<reference evidence="2" key="1">
    <citation type="submission" date="2023-07" db="EMBL/GenBank/DDBJ databases">
        <title>Genomic Encyclopedia of Type Strains, Phase IV (KMG-IV): sequencing the most valuable type-strain genomes for metagenomic binning, comparative biology and taxonomic classification.</title>
        <authorList>
            <person name="Goeker M."/>
        </authorList>
    </citation>
    <scope>NUCLEOTIDE SEQUENCE</scope>
    <source>
        <strain evidence="2">DSM 21202</strain>
    </source>
</reference>
<dbReference type="EMBL" id="JAUSUL010000001">
    <property type="protein sequence ID" value="MDQ0314475.1"/>
    <property type="molecule type" value="Genomic_DNA"/>
</dbReference>
<dbReference type="RefSeq" id="WP_306884252.1">
    <property type="nucleotide sequence ID" value="NZ_JAUSUL010000001.1"/>
</dbReference>
<keyword evidence="3" id="KW-1185">Reference proteome</keyword>
<dbReference type="GO" id="GO:0004040">
    <property type="term" value="F:amidase activity"/>
    <property type="evidence" value="ECO:0007669"/>
    <property type="project" value="UniProtKB-EC"/>
</dbReference>
<evidence type="ECO:0000313" key="3">
    <source>
        <dbReference type="Proteomes" id="UP001229244"/>
    </source>
</evidence>
<organism evidence="2 3">
    <name type="scientific">Amorphus orientalis</name>
    <dbReference type="NCBI Taxonomy" id="649198"/>
    <lineage>
        <taxon>Bacteria</taxon>
        <taxon>Pseudomonadati</taxon>
        <taxon>Pseudomonadota</taxon>
        <taxon>Alphaproteobacteria</taxon>
        <taxon>Hyphomicrobiales</taxon>
        <taxon>Amorphaceae</taxon>
        <taxon>Amorphus</taxon>
    </lineage>
</organism>
<dbReference type="AlphaFoldDB" id="A0AAE4AS08"/>
<proteinExistence type="predicted"/>
<gene>
    <name evidence="2" type="ORF">J2S73_000912</name>
</gene>
<accession>A0AAE4AS08</accession>
<dbReference type="InterPro" id="IPR020556">
    <property type="entry name" value="Amidase_CS"/>
</dbReference>
<dbReference type="NCBIfam" id="NF006169">
    <property type="entry name" value="PRK08310.1"/>
    <property type="match status" value="1"/>
</dbReference>
<dbReference type="Gene3D" id="3.90.1300.10">
    <property type="entry name" value="Amidase signature (AS) domain"/>
    <property type="match status" value="1"/>
</dbReference>
<dbReference type="Pfam" id="PF01425">
    <property type="entry name" value="Amidase"/>
    <property type="match status" value="2"/>
</dbReference>